<dbReference type="SUPFAM" id="SSF55811">
    <property type="entry name" value="Nudix"/>
    <property type="match status" value="1"/>
</dbReference>
<evidence type="ECO:0000256" key="4">
    <source>
        <dbReference type="ARBA" id="ARBA00022705"/>
    </source>
</evidence>
<dbReference type="GO" id="GO:0046872">
    <property type="term" value="F:metal ion binding"/>
    <property type="evidence" value="ECO:0007669"/>
    <property type="project" value="UniProtKB-KW"/>
</dbReference>
<dbReference type="Gene3D" id="3.90.79.10">
    <property type="entry name" value="Nucleoside Triphosphate Pyrophosphohydrolase"/>
    <property type="match status" value="1"/>
</dbReference>
<dbReference type="GO" id="GO:0044715">
    <property type="term" value="F:8-oxo-dGDP phosphatase activity"/>
    <property type="evidence" value="ECO:0007669"/>
    <property type="project" value="TreeGrafter"/>
</dbReference>
<comment type="similarity">
    <text evidence="2">Belongs to the Nudix hydrolase family.</text>
</comment>
<gene>
    <name evidence="13" type="ORF">HGG79_08445</name>
</gene>
<evidence type="ECO:0000256" key="3">
    <source>
        <dbReference type="ARBA" id="ARBA00022457"/>
    </source>
</evidence>
<evidence type="ECO:0000256" key="1">
    <source>
        <dbReference type="ARBA" id="ARBA00001946"/>
    </source>
</evidence>
<dbReference type="GO" id="GO:0006281">
    <property type="term" value="P:DNA repair"/>
    <property type="evidence" value="ECO:0007669"/>
    <property type="project" value="UniProtKB-KW"/>
</dbReference>
<evidence type="ECO:0000256" key="2">
    <source>
        <dbReference type="ARBA" id="ARBA00005582"/>
    </source>
</evidence>
<evidence type="ECO:0000256" key="8">
    <source>
        <dbReference type="ARBA" id="ARBA00022842"/>
    </source>
</evidence>
<keyword evidence="6" id="KW-0227">DNA damage</keyword>
<evidence type="ECO:0000256" key="9">
    <source>
        <dbReference type="ARBA" id="ARBA00023204"/>
    </source>
</evidence>
<evidence type="ECO:0000256" key="10">
    <source>
        <dbReference type="ARBA" id="ARBA00035861"/>
    </source>
</evidence>
<sequence length="165" mass="19286">MVELWDLYNENREKTTLQHQRGNPIPSGLYHLVVSIWIKNQDGNYLMSQRHPDKPYPKCWECTGGSVLLGETSLQGALREVKEELGIDLEASAGQLLHSERREKNQDFYDVWLFHSNATPYDLVLQKEEVINAKWMSEHEIKNLFYNGCLHPLLNYLPWDFSNPI</sequence>
<dbReference type="InterPro" id="IPR015797">
    <property type="entry name" value="NUDIX_hydrolase-like_dom_sf"/>
</dbReference>
<evidence type="ECO:0000256" key="6">
    <source>
        <dbReference type="ARBA" id="ARBA00022763"/>
    </source>
</evidence>
<dbReference type="PANTHER" id="PTHR47707:SF1">
    <property type="entry name" value="NUDIX HYDROLASE FAMILY PROTEIN"/>
    <property type="match status" value="1"/>
</dbReference>
<evidence type="ECO:0000313" key="13">
    <source>
        <dbReference type="EMBL" id="MBC2397801.1"/>
    </source>
</evidence>
<dbReference type="InterPro" id="IPR047127">
    <property type="entry name" value="MutT-like"/>
</dbReference>
<dbReference type="EC" id="3.6.1.55" evidence="11"/>
<keyword evidence="3" id="KW-0515">Mutator protein</keyword>
<comment type="catalytic activity">
    <reaction evidence="10">
        <text>8-oxo-dGTP + H2O = 8-oxo-dGMP + diphosphate + H(+)</text>
        <dbReference type="Rhea" id="RHEA:31575"/>
        <dbReference type="ChEBI" id="CHEBI:15377"/>
        <dbReference type="ChEBI" id="CHEBI:15378"/>
        <dbReference type="ChEBI" id="CHEBI:33019"/>
        <dbReference type="ChEBI" id="CHEBI:63224"/>
        <dbReference type="ChEBI" id="CHEBI:77896"/>
        <dbReference type="EC" id="3.6.1.55"/>
    </reaction>
</comment>
<dbReference type="RefSeq" id="WP_035144581.1">
    <property type="nucleotide sequence ID" value="NZ_JAAZWO010000008.1"/>
</dbReference>
<dbReference type="GO" id="GO:0008413">
    <property type="term" value="F:8-oxo-7,8-dihydroguanosine triphosphate pyrophosphatase activity"/>
    <property type="evidence" value="ECO:0007669"/>
    <property type="project" value="TreeGrafter"/>
</dbReference>
<evidence type="ECO:0000259" key="12">
    <source>
        <dbReference type="PROSITE" id="PS51462"/>
    </source>
</evidence>
<dbReference type="PROSITE" id="PS51462">
    <property type="entry name" value="NUDIX"/>
    <property type="match status" value="1"/>
</dbReference>
<dbReference type="PANTHER" id="PTHR47707">
    <property type="entry name" value="8-OXO-DGTP DIPHOSPHATASE"/>
    <property type="match status" value="1"/>
</dbReference>
<keyword evidence="8" id="KW-0460">Magnesium</keyword>
<feature type="domain" description="Nudix hydrolase" evidence="12">
    <location>
        <begin position="29"/>
        <end position="162"/>
    </location>
</feature>
<dbReference type="InterPro" id="IPR020084">
    <property type="entry name" value="NUDIX_hydrolase_CS"/>
</dbReference>
<evidence type="ECO:0000256" key="5">
    <source>
        <dbReference type="ARBA" id="ARBA00022723"/>
    </source>
</evidence>
<keyword evidence="7" id="KW-0378">Hydrolase</keyword>
<keyword evidence="5" id="KW-0479">Metal-binding</keyword>
<protein>
    <recommendedName>
        <fullName evidence="11">8-oxo-dGTP diphosphatase</fullName>
        <ecNumber evidence="11">3.6.1.55</ecNumber>
    </recommendedName>
</protein>
<dbReference type="Proteomes" id="UP000563151">
    <property type="component" value="Unassembled WGS sequence"/>
</dbReference>
<keyword evidence="4" id="KW-0235">DNA replication</keyword>
<dbReference type="PROSITE" id="PS00893">
    <property type="entry name" value="NUDIX_BOX"/>
    <property type="match status" value="1"/>
</dbReference>
<name>A0A923EAQ7_CLOTT</name>
<dbReference type="GO" id="GO:0044716">
    <property type="term" value="F:8-oxo-GDP phosphatase activity"/>
    <property type="evidence" value="ECO:0007669"/>
    <property type="project" value="TreeGrafter"/>
</dbReference>
<keyword evidence="9" id="KW-0234">DNA repair</keyword>
<evidence type="ECO:0000256" key="11">
    <source>
        <dbReference type="ARBA" id="ARBA00038905"/>
    </source>
</evidence>
<comment type="caution">
    <text evidence="13">The sequence shown here is derived from an EMBL/GenBank/DDBJ whole genome shotgun (WGS) entry which is preliminary data.</text>
</comment>
<dbReference type="GO" id="GO:0006260">
    <property type="term" value="P:DNA replication"/>
    <property type="evidence" value="ECO:0007669"/>
    <property type="project" value="UniProtKB-KW"/>
</dbReference>
<comment type="cofactor">
    <cofactor evidence="1">
        <name>Mg(2+)</name>
        <dbReference type="ChEBI" id="CHEBI:18420"/>
    </cofactor>
</comment>
<accession>A0A923EAQ7</accession>
<dbReference type="Pfam" id="PF00293">
    <property type="entry name" value="NUDIX"/>
    <property type="match status" value="1"/>
</dbReference>
<dbReference type="InterPro" id="IPR000086">
    <property type="entry name" value="NUDIX_hydrolase_dom"/>
</dbReference>
<dbReference type="CDD" id="cd04693">
    <property type="entry name" value="NUDIX_Hydrolase"/>
    <property type="match status" value="1"/>
</dbReference>
<evidence type="ECO:0000313" key="14">
    <source>
        <dbReference type="Proteomes" id="UP000563151"/>
    </source>
</evidence>
<reference evidence="13 14" key="1">
    <citation type="submission" date="2020-04" db="EMBL/GenBank/DDBJ databases">
        <title>Genomic insights into acetone-butanol-ethanol (ABE) fermentation by sequencing solventogenic clostridia strains.</title>
        <authorList>
            <person name="Brown S."/>
        </authorList>
    </citation>
    <scope>NUCLEOTIDE SEQUENCE [LARGE SCALE GENOMIC DNA]</scope>
    <source>
        <strain evidence="13 14">DJ011</strain>
    </source>
</reference>
<proteinExistence type="inferred from homology"/>
<organism evidence="13 14">
    <name type="scientific">Clostridium tetanomorphum</name>
    <dbReference type="NCBI Taxonomy" id="1553"/>
    <lineage>
        <taxon>Bacteria</taxon>
        <taxon>Bacillati</taxon>
        <taxon>Bacillota</taxon>
        <taxon>Clostridia</taxon>
        <taxon>Eubacteriales</taxon>
        <taxon>Clostridiaceae</taxon>
        <taxon>Clostridium</taxon>
    </lineage>
</organism>
<dbReference type="EMBL" id="JAAZWO010000008">
    <property type="protein sequence ID" value="MBC2397801.1"/>
    <property type="molecule type" value="Genomic_DNA"/>
</dbReference>
<dbReference type="AlphaFoldDB" id="A0A923EAQ7"/>
<evidence type="ECO:0000256" key="7">
    <source>
        <dbReference type="ARBA" id="ARBA00022801"/>
    </source>
</evidence>
<keyword evidence="14" id="KW-1185">Reference proteome</keyword>
<dbReference type="GO" id="GO:0035539">
    <property type="term" value="F:8-oxo-7,8-dihydrodeoxyguanosine triphosphate pyrophosphatase activity"/>
    <property type="evidence" value="ECO:0007669"/>
    <property type="project" value="UniProtKB-EC"/>
</dbReference>